<dbReference type="RefSeq" id="WP_174191718.1">
    <property type="nucleotide sequence ID" value="NZ_JABULH010000001.1"/>
</dbReference>
<gene>
    <name evidence="1" type="ORF">HRV97_00310</name>
</gene>
<evidence type="ECO:0000313" key="2">
    <source>
        <dbReference type="Proteomes" id="UP000621447"/>
    </source>
</evidence>
<keyword evidence="2" id="KW-1185">Reference proteome</keyword>
<comment type="caution">
    <text evidence="1">The sequence shown here is derived from an EMBL/GenBank/DDBJ whole genome shotgun (WGS) entry which is preliminary data.</text>
</comment>
<evidence type="ECO:0000313" key="1">
    <source>
        <dbReference type="EMBL" id="NTS63597.1"/>
    </source>
</evidence>
<organism evidence="1 2">
    <name type="scientific">Sphingomonas hominis</name>
    <dbReference type="NCBI Taxonomy" id="2741495"/>
    <lineage>
        <taxon>Bacteria</taxon>
        <taxon>Pseudomonadati</taxon>
        <taxon>Pseudomonadota</taxon>
        <taxon>Alphaproteobacteria</taxon>
        <taxon>Sphingomonadales</taxon>
        <taxon>Sphingomonadaceae</taxon>
        <taxon>Sphingomonas</taxon>
    </lineage>
</organism>
<evidence type="ECO:0008006" key="3">
    <source>
        <dbReference type="Google" id="ProtNLM"/>
    </source>
</evidence>
<sequence>MRAFLVMLGIVALLVLAALLTGFLRFDQTQTAQLPRLEGGQAPKFNADVADISVGTENKTVAVPQVRVQKPGEPAAQ</sequence>
<protein>
    <recommendedName>
        <fullName evidence="3">Sporulation protein</fullName>
    </recommendedName>
</protein>
<reference evidence="1 2" key="1">
    <citation type="submission" date="2020-06" db="EMBL/GenBank/DDBJ databases">
        <title>Sphingomonas hominis sp. nov., a member of the Sphingomonas, isolated from the hair of a 22-year-old girl.</title>
        <authorList>
            <person name="Zhang D.-F."/>
            <person name="Cui X.-W."/>
        </authorList>
    </citation>
    <scope>NUCLEOTIDE SEQUENCE [LARGE SCALE GENOMIC DNA]</scope>
    <source>
        <strain evidence="1 2">HHU CXW</strain>
    </source>
</reference>
<accession>A0ABX2JKC7</accession>
<dbReference type="EMBL" id="JABULH010000001">
    <property type="protein sequence ID" value="NTS63597.1"/>
    <property type="molecule type" value="Genomic_DNA"/>
</dbReference>
<name>A0ABX2JKC7_9SPHN</name>
<dbReference type="Proteomes" id="UP000621447">
    <property type="component" value="Unassembled WGS sequence"/>
</dbReference>
<proteinExistence type="predicted"/>